<protein>
    <recommendedName>
        <fullName evidence="4">Tubulin like</fullName>
    </recommendedName>
</protein>
<sequence length="1061" mass="117325">MSTMQATKTLIIGLGSTGTRVCNGILRRLEWEYGSAERAPWVKFLAIETNNNEPTPLRQRGDFFPIGLDARSYSQILEDPQAHRRINLDRWADMATLRKLKDTEGGAGHIRMIGRLTFMTDPNFSRVKLALLSRLSDLRQLNENEAFQARGELPDGSNPELLFGAGGQVRVFVVGTLCGGTGSGLSPDFGYFLRSVPLRQEEKVIGVFTLPHENLTSVVYSAADKLKRNAYHALLELNHYHQAEADALPPILYPDGTSANLQVEPYDLPYLVGPSAPTKQAETELNELVADRIFMNIVNPEADPFSTSVNAPLPDRDHQAHVFCTFGLSVVDFPAPQITEAASKLLLHGALSQWQGLDTGRAQNLAGVLGLDWASLVSALLGRSADEWQGDAVKVAIAETEEAKPDFLKLDRALGELRRQVAPDGGLSEQLRARREQVVETAYLKFQQHAQTALLDRTYGPQVLAAEVSALLEHLQGLHDAARESTAAAQAESGEAWRRVDEGTAQLKAELKRKSFLNPNRAAIESAQAGLRKAIRDFARTQIESGVHASIQTHHTYGIIDLGVAEKLQRLLQRVQGNLRSLDARVTALKNRIYRDYEARSGELPPVNGWVLLEPRTTVQQEYRRALEAGKQSSVEHLDNIEARLHGEIIQTWTDLPTAVVPPLNQTGEGWLSASFDPRGDHLIPPGDYQRLLAAATRPFARQLSQENVVERVMRQSQTTPGTEGKIRAAAEKAAPFLRLNRLKAESGNRSPVMSRQSLLMPPRTDPGDASNFQQVVGSAFSQANTVNLTSPDPTRVLFMEEYFRFPLRGLDQVLGEGGLQAAESNDFPTFHTRRDVQWYGLSRREGQLLADAEEALILGVLLGDVEVRDGLNIPWTVTGFGDRNHRRLPANLAEASRVLARGEQDQDGYSLLGGLPTLQSKIEGHWHRPDMPLEESAQAFVELLQHRLQEFYQRGRAGQIGGWGSQIWAGDQIARYTAKHRQLAEAVGHLFLPAPEIMNALRLRQYQRGAWGGEAPADGLYCPQCGGEIGKDEKEAALNGWRCAIDSTHYYGRGAALQRL</sequence>
<name>H8GUL2_DEIGI</name>
<dbReference type="OrthoDB" id="51066at2"/>
<feature type="coiled-coil region" evidence="1">
    <location>
        <begin position="565"/>
        <end position="592"/>
    </location>
</feature>
<dbReference type="EMBL" id="CP002191">
    <property type="protein sequence ID" value="AFD26695.1"/>
    <property type="molecule type" value="Genomic_DNA"/>
</dbReference>
<dbReference type="InterPro" id="IPR036525">
    <property type="entry name" value="Tubulin/FtsZ_GTPase_sf"/>
</dbReference>
<dbReference type="Proteomes" id="UP000007575">
    <property type="component" value="Chromosome"/>
</dbReference>
<dbReference type="Pfam" id="PF13809">
    <property type="entry name" value="Tubulin_2"/>
    <property type="match status" value="1"/>
</dbReference>
<dbReference type="STRING" id="745776.DGo_CA2768"/>
<evidence type="ECO:0008006" key="4">
    <source>
        <dbReference type="Google" id="ProtNLM"/>
    </source>
</evidence>
<dbReference type="HOGENOM" id="CLU_287676_0_0_0"/>
<dbReference type="InterPro" id="IPR025904">
    <property type="entry name" value="Tubulin-like"/>
</dbReference>
<gene>
    <name evidence="2" type="ordered locus">DGo_CA2768</name>
</gene>
<keyword evidence="3" id="KW-1185">Reference proteome</keyword>
<evidence type="ECO:0000256" key="1">
    <source>
        <dbReference type="SAM" id="Coils"/>
    </source>
</evidence>
<dbReference type="AlphaFoldDB" id="H8GUL2"/>
<evidence type="ECO:0000313" key="2">
    <source>
        <dbReference type="EMBL" id="AFD26695.1"/>
    </source>
</evidence>
<dbReference type="KEGG" id="dgo:DGo_CA2768"/>
<dbReference type="RefSeq" id="WP_014686175.1">
    <property type="nucleotide sequence ID" value="NC_017790.1"/>
</dbReference>
<keyword evidence="1" id="KW-0175">Coiled coil</keyword>
<proteinExistence type="predicted"/>
<dbReference type="Gene3D" id="3.40.50.1440">
    <property type="entry name" value="Tubulin/FtsZ, GTPase domain"/>
    <property type="match status" value="1"/>
</dbReference>
<evidence type="ECO:0000313" key="3">
    <source>
        <dbReference type="Proteomes" id="UP000007575"/>
    </source>
</evidence>
<organism evidence="2 3">
    <name type="scientific">Deinococcus gobiensis (strain DSM 21396 / JCM 16679 / CGMCC 1.7299 / I-0)</name>
    <dbReference type="NCBI Taxonomy" id="745776"/>
    <lineage>
        <taxon>Bacteria</taxon>
        <taxon>Thermotogati</taxon>
        <taxon>Deinococcota</taxon>
        <taxon>Deinococci</taxon>
        <taxon>Deinococcales</taxon>
        <taxon>Deinococcaceae</taxon>
        <taxon>Deinococcus</taxon>
    </lineage>
</organism>
<dbReference type="PATRIC" id="fig|745776.4.peg.2845"/>
<reference evidence="2 3" key="1">
    <citation type="journal article" date="2012" name="PLoS ONE">
        <title>Genome sequence and transcriptome analysis of the radioresistant bacterium Deinococcus gobiensis: insights into the extreme environmental adaptations.</title>
        <authorList>
            <person name="Yuan M."/>
            <person name="Chen M."/>
            <person name="Zhang W."/>
            <person name="Lu W."/>
            <person name="Wang J."/>
            <person name="Yang M."/>
            <person name="Zhao P."/>
            <person name="Tang R."/>
            <person name="Li X."/>
            <person name="Hao Y."/>
            <person name="Zhou Z."/>
            <person name="Zhan Y."/>
            <person name="Yu H."/>
            <person name="Teng C."/>
            <person name="Yan Y."/>
            <person name="Ping S."/>
            <person name="Wang Y."/>
            <person name="Lin M."/>
        </authorList>
    </citation>
    <scope>NUCLEOTIDE SEQUENCE [LARGE SCALE GENOMIC DNA]</scope>
    <source>
        <strain evidence="2 3">I-0</strain>
    </source>
</reference>
<accession>H8GUL2</accession>
<dbReference type="eggNOG" id="COG0497">
    <property type="taxonomic scope" value="Bacteria"/>
</dbReference>